<keyword evidence="4" id="KW-1185">Reference proteome</keyword>
<feature type="non-terminal residue" evidence="3">
    <location>
        <position position="1"/>
    </location>
</feature>
<dbReference type="InterPro" id="IPR007146">
    <property type="entry name" value="Sas10/Utp3/C1D"/>
</dbReference>
<feature type="region of interest" description="Disordered" evidence="2">
    <location>
        <begin position="84"/>
        <end position="119"/>
    </location>
</feature>
<protein>
    <recommendedName>
        <fullName evidence="5">Neuroguidin</fullName>
    </recommendedName>
</protein>
<dbReference type="PANTHER" id="PTHR13237:SF9">
    <property type="entry name" value="NEUROGUIDIN"/>
    <property type="match status" value="1"/>
</dbReference>
<dbReference type="Proteomes" id="UP001558652">
    <property type="component" value="Unassembled WGS sequence"/>
</dbReference>
<evidence type="ECO:0000313" key="4">
    <source>
        <dbReference type="Proteomes" id="UP001558652"/>
    </source>
</evidence>
<gene>
    <name evidence="3" type="ORF">AAG570_001170</name>
</gene>
<dbReference type="Pfam" id="PF04000">
    <property type="entry name" value="Sas10_Utp3"/>
    <property type="match status" value="1"/>
</dbReference>
<dbReference type="EMBL" id="JBFDAA010000010">
    <property type="protein sequence ID" value="KAL1124544.1"/>
    <property type="molecule type" value="Genomic_DNA"/>
</dbReference>
<dbReference type="GO" id="GO:0005634">
    <property type="term" value="C:nucleus"/>
    <property type="evidence" value="ECO:0007669"/>
    <property type="project" value="UniProtKB-ARBA"/>
</dbReference>
<reference evidence="3 4" key="1">
    <citation type="submission" date="2024-07" db="EMBL/GenBank/DDBJ databases">
        <title>Chromosome-level genome assembly of the water stick insect Ranatra chinensis (Heteroptera: Nepidae).</title>
        <authorList>
            <person name="Liu X."/>
        </authorList>
    </citation>
    <scope>NUCLEOTIDE SEQUENCE [LARGE SCALE GENOMIC DNA]</scope>
    <source>
        <strain evidence="3">Cailab_2021Rc</strain>
        <tissue evidence="3">Muscle</tissue>
    </source>
</reference>
<evidence type="ECO:0000256" key="1">
    <source>
        <dbReference type="ARBA" id="ARBA00010979"/>
    </source>
</evidence>
<evidence type="ECO:0008006" key="5">
    <source>
        <dbReference type="Google" id="ProtNLM"/>
    </source>
</evidence>
<comment type="caution">
    <text evidence="3">The sequence shown here is derived from an EMBL/GenBank/DDBJ whole genome shotgun (WGS) entry which is preliminary data.</text>
</comment>
<proteinExistence type="inferred from homology"/>
<organism evidence="3 4">
    <name type="scientific">Ranatra chinensis</name>
    <dbReference type="NCBI Taxonomy" id="642074"/>
    <lineage>
        <taxon>Eukaryota</taxon>
        <taxon>Metazoa</taxon>
        <taxon>Ecdysozoa</taxon>
        <taxon>Arthropoda</taxon>
        <taxon>Hexapoda</taxon>
        <taxon>Insecta</taxon>
        <taxon>Pterygota</taxon>
        <taxon>Neoptera</taxon>
        <taxon>Paraneoptera</taxon>
        <taxon>Hemiptera</taxon>
        <taxon>Heteroptera</taxon>
        <taxon>Panheteroptera</taxon>
        <taxon>Nepomorpha</taxon>
        <taxon>Nepidae</taxon>
        <taxon>Ranatrinae</taxon>
        <taxon>Ranatra</taxon>
    </lineage>
</organism>
<comment type="similarity">
    <text evidence="1">Belongs to the SAS10 family.</text>
</comment>
<sequence>IVLQGIELLDVKNQLLLQYLTHIVYLLLLKNSGRSIEGDEAIGRLVELRVIMERIRPIEQKLKYQIDKLIKIAITGIGNENDPSHFKANPANMISKSSENDCDEADKSGERNLKSKEKKSGVYVPPKLAAVHYDGDITQAERKNRLLERARKHALNSSVMQELKEEYLDTPTEIINTNSFKQKQNKQEKYRQEYEENYFTRLPVTKEDRKRAKRLSTLGSLGSEITKFEDISALDGNLTLKTSKKRKLKGKSLRIKKGTHFLCNSIELT</sequence>
<name>A0ABD0YZ83_9HEMI</name>
<dbReference type="PANTHER" id="PTHR13237">
    <property type="entry name" value="SOMETHING ABOUT SILENCING PROTEIN 10-RELATED"/>
    <property type="match status" value="1"/>
</dbReference>
<dbReference type="AlphaFoldDB" id="A0ABD0YZ83"/>
<feature type="compositionally biased region" description="Basic and acidic residues" evidence="2">
    <location>
        <begin position="105"/>
        <end position="119"/>
    </location>
</feature>
<evidence type="ECO:0000256" key="2">
    <source>
        <dbReference type="SAM" id="MobiDB-lite"/>
    </source>
</evidence>
<accession>A0ABD0YZ83</accession>
<evidence type="ECO:0000313" key="3">
    <source>
        <dbReference type="EMBL" id="KAL1124544.1"/>
    </source>
</evidence>